<name>A0A1C7D7Q9_9SPHN</name>
<dbReference type="EMBL" id="CP016545">
    <property type="protein sequence ID" value="ANU07485.1"/>
    <property type="molecule type" value="Genomic_DNA"/>
</dbReference>
<organism evidence="3 4">
    <name type="scientific">Paraurantiacibacter namhicola</name>
    <dbReference type="NCBI Taxonomy" id="645517"/>
    <lineage>
        <taxon>Bacteria</taxon>
        <taxon>Pseudomonadati</taxon>
        <taxon>Pseudomonadota</taxon>
        <taxon>Alphaproteobacteria</taxon>
        <taxon>Sphingomonadales</taxon>
        <taxon>Erythrobacteraceae</taxon>
        <taxon>Paraurantiacibacter</taxon>
    </lineage>
</organism>
<dbReference type="AlphaFoldDB" id="A0A1C7D7Q9"/>
<keyword evidence="1" id="KW-1133">Transmembrane helix</keyword>
<keyword evidence="4" id="KW-1185">Reference proteome</keyword>
<feature type="transmembrane region" description="Helical" evidence="1">
    <location>
        <begin position="85"/>
        <end position="105"/>
    </location>
</feature>
<accession>A0A1C7D7Q9</accession>
<protein>
    <recommendedName>
        <fullName evidence="5">YARHG domain-containing protein</fullName>
    </recommendedName>
</protein>
<keyword evidence="1" id="KW-0812">Transmembrane</keyword>
<evidence type="ECO:0008006" key="5">
    <source>
        <dbReference type="Google" id="ProtNLM"/>
    </source>
</evidence>
<dbReference type="STRING" id="645517.A6F65_01178"/>
<dbReference type="KEGG" id="anh:A6F65_01178"/>
<proteinExistence type="predicted"/>
<evidence type="ECO:0000256" key="2">
    <source>
        <dbReference type="SAM" id="SignalP"/>
    </source>
</evidence>
<evidence type="ECO:0000256" key="1">
    <source>
        <dbReference type="SAM" id="Phobius"/>
    </source>
</evidence>
<dbReference type="Proteomes" id="UP000092698">
    <property type="component" value="Chromosome"/>
</dbReference>
<keyword evidence="1" id="KW-0472">Membrane</keyword>
<evidence type="ECO:0000313" key="3">
    <source>
        <dbReference type="EMBL" id="ANU07485.1"/>
    </source>
</evidence>
<feature type="chain" id="PRO_5008884397" description="YARHG domain-containing protein" evidence="2">
    <location>
        <begin position="36"/>
        <end position="313"/>
    </location>
</feature>
<reference evidence="3 4" key="1">
    <citation type="submission" date="2016-07" db="EMBL/GenBank/DDBJ databases">
        <title>Complete genome sequence of Altererythrobacter namhicola JCM 16345T, containing esterase-encoding genes.</title>
        <authorList>
            <person name="Cheng H."/>
            <person name="Wu Y.-H."/>
            <person name="Jian S.-L."/>
            <person name="Huo Y.-Y."/>
            <person name="Wang C.-S."/>
            <person name="Xu X.-W."/>
        </authorList>
    </citation>
    <scope>NUCLEOTIDE SEQUENCE [LARGE SCALE GENOMIC DNA]</scope>
    <source>
        <strain evidence="3 4">JCM 16345</strain>
    </source>
</reference>
<keyword evidence="2" id="KW-0732">Signal</keyword>
<evidence type="ECO:0000313" key="4">
    <source>
        <dbReference type="Proteomes" id="UP000092698"/>
    </source>
</evidence>
<feature type="signal peptide" evidence="2">
    <location>
        <begin position="1"/>
        <end position="35"/>
    </location>
</feature>
<dbReference type="RefSeq" id="WP_067786748.1">
    <property type="nucleotide sequence ID" value="NZ_CP016545.1"/>
</dbReference>
<sequence>MLNRHITSLFTRMFAGLAAALLLLAGVAAPSPALATQDGTQWHDWGKVDLSFYYPALEDLSLSDDVMRLELNEGPLTKLHGRDSLVMGLASHLAITGGYSGFAVVDREKVPLTRRVRVEGEPERCFTVPVINPNPWGAALTRTECHPPTPDYYKSERTGTNWRYTVRLLALHETVPMDELAATKLKVQGKRYYDPGKVYSALVPALGPDAAPLYRLYSTPQLRAGERMAKVQEKHWPAINLFRQEFYTNYLWQLKDLRERGLMDGPVGEQFISNTGFVMLQYYVPMVNRYRASKGWEPLGLLDLLERKDWMAQ</sequence>
<gene>
    <name evidence="3" type="ORF">A6F65_01178</name>
</gene>